<evidence type="ECO:0000313" key="1">
    <source>
        <dbReference type="EMBL" id="THU54788.1"/>
    </source>
</evidence>
<organism evidence="1 2">
    <name type="scientific">Musa balbisiana</name>
    <name type="common">Banana</name>
    <dbReference type="NCBI Taxonomy" id="52838"/>
    <lineage>
        <taxon>Eukaryota</taxon>
        <taxon>Viridiplantae</taxon>
        <taxon>Streptophyta</taxon>
        <taxon>Embryophyta</taxon>
        <taxon>Tracheophyta</taxon>
        <taxon>Spermatophyta</taxon>
        <taxon>Magnoliopsida</taxon>
        <taxon>Liliopsida</taxon>
        <taxon>Zingiberales</taxon>
        <taxon>Musaceae</taxon>
        <taxon>Musa</taxon>
    </lineage>
</organism>
<comment type="caution">
    <text evidence="1">The sequence shown here is derived from an EMBL/GenBank/DDBJ whole genome shotgun (WGS) entry which is preliminary data.</text>
</comment>
<gene>
    <name evidence="1" type="ORF">C4D60_Mb10t28850</name>
</gene>
<sequence length="99" mass="10426">MSCASSAGQAVFPVSFVPRSRLVGPSAGLTSAIYPTSIVRGLRDAVFPDLSETAKPNLRRTNDGITNMYASLHTYANTVPEKERALSPGLFSSPKALAA</sequence>
<dbReference type="EMBL" id="PYDT01000008">
    <property type="protein sequence ID" value="THU54788.1"/>
    <property type="molecule type" value="Genomic_DNA"/>
</dbReference>
<keyword evidence="2" id="KW-1185">Reference proteome</keyword>
<reference evidence="1 2" key="1">
    <citation type="journal article" date="2019" name="Nat. Plants">
        <title>Genome sequencing of Musa balbisiana reveals subgenome evolution and function divergence in polyploid bananas.</title>
        <authorList>
            <person name="Yao X."/>
        </authorList>
    </citation>
    <scope>NUCLEOTIDE SEQUENCE [LARGE SCALE GENOMIC DNA]</scope>
    <source>
        <strain evidence="2">cv. DH-PKW</strain>
        <tissue evidence="1">Leaves</tissue>
    </source>
</reference>
<proteinExistence type="predicted"/>
<name>A0A4S8J0G4_MUSBA</name>
<dbReference type="Proteomes" id="UP000317650">
    <property type="component" value="Chromosome 10"/>
</dbReference>
<accession>A0A4S8J0G4</accession>
<protein>
    <submittedName>
        <fullName evidence="1">Uncharacterized protein</fullName>
    </submittedName>
</protein>
<dbReference type="AlphaFoldDB" id="A0A4S8J0G4"/>
<evidence type="ECO:0000313" key="2">
    <source>
        <dbReference type="Proteomes" id="UP000317650"/>
    </source>
</evidence>